<dbReference type="EMBL" id="RWJN01000093">
    <property type="protein sequence ID" value="TCD67555.1"/>
    <property type="molecule type" value="Genomic_DNA"/>
</dbReference>
<keyword evidence="2" id="KW-1185">Reference proteome</keyword>
<protein>
    <submittedName>
        <fullName evidence="1">Uncharacterized protein</fullName>
    </submittedName>
</protein>
<reference evidence="1 2" key="1">
    <citation type="submission" date="2018-11" db="EMBL/GenBank/DDBJ databases">
        <title>Genome assembly of Steccherinum ochraceum LE-BIN_3174, the white-rot fungus of the Steccherinaceae family (The Residual Polyporoid clade, Polyporales, Basidiomycota).</title>
        <authorList>
            <person name="Fedorova T.V."/>
            <person name="Glazunova O.A."/>
            <person name="Landesman E.O."/>
            <person name="Moiseenko K.V."/>
            <person name="Psurtseva N.V."/>
            <person name="Savinova O.S."/>
            <person name="Shakhova N.V."/>
            <person name="Tyazhelova T.V."/>
            <person name="Vasina D.V."/>
        </authorList>
    </citation>
    <scope>NUCLEOTIDE SEQUENCE [LARGE SCALE GENOMIC DNA]</scope>
    <source>
        <strain evidence="1 2">LE-BIN_3174</strain>
    </source>
</reference>
<sequence length="100" mass="10992">MPEPDTKSELQAPMLFLGEIYKASWKLVFATSGEDDLLTNDALTHSSAETDSTRAKISGIRSSQNLVNRFLPLNILQADISGHRLLSLLNLKQPQALGQL</sequence>
<dbReference type="AlphaFoldDB" id="A0A4R0RNF4"/>
<organism evidence="1 2">
    <name type="scientific">Steccherinum ochraceum</name>
    <dbReference type="NCBI Taxonomy" id="92696"/>
    <lineage>
        <taxon>Eukaryota</taxon>
        <taxon>Fungi</taxon>
        <taxon>Dikarya</taxon>
        <taxon>Basidiomycota</taxon>
        <taxon>Agaricomycotina</taxon>
        <taxon>Agaricomycetes</taxon>
        <taxon>Polyporales</taxon>
        <taxon>Steccherinaceae</taxon>
        <taxon>Steccherinum</taxon>
    </lineage>
</organism>
<accession>A0A4R0RNF4</accession>
<evidence type="ECO:0000313" key="1">
    <source>
        <dbReference type="EMBL" id="TCD67555.1"/>
    </source>
</evidence>
<proteinExistence type="predicted"/>
<dbReference type="Proteomes" id="UP000292702">
    <property type="component" value="Unassembled WGS sequence"/>
</dbReference>
<name>A0A4R0RNF4_9APHY</name>
<evidence type="ECO:0000313" key="2">
    <source>
        <dbReference type="Proteomes" id="UP000292702"/>
    </source>
</evidence>
<comment type="caution">
    <text evidence="1">The sequence shown here is derived from an EMBL/GenBank/DDBJ whole genome shotgun (WGS) entry which is preliminary data.</text>
</comment>
<gene>
    <name evidence="1" type="ORF">EIP91_012252</name>
</gene>